<dbReference type="InParanoid" id="D7EKP9"/>
<dbReference type="PANTHER" id="PTHR24559">
    <property type="entry name" value="TRANSPOSON TY3-I GAG-POL POLYPROTEIN"/>
    <property type="match status" value="1"/>
</dbReference>
<proteinExistence type="predicted"/>
<dbReference type="Proteomes" id="UP000007266">
    <property type="component" value="Unassembled WGS sequence"/>
</dbReference>
<evidence type="ECO:0008006" key="3">
    <source>
        <dbReference type="Google" id="ProtNLM"/>
    </source>
</evidence>
<keyword evidence="2" id="KW-1185">Reference proteome</keyword>
<dbReference type="HOGENOM" id="CLU_1153023_0_0_1"/>
<dbReference type="InterPro" id="IPR043128">
    <property type="entry name" value="Rev_trsase/Diguanyl_cyclase"/>
</dbReference>
<protein>
    <recommendedName>
        <fullName evidence="3">Transposon Ty3-I Gag-Pol polyprotein</fullName>
    </recommendedName>
</protein>
<organism evidence="1 2">
    <name type="scientific">Tribolium castaneum</name>
    <name type="common">Red flour beetle</name>
    <dbReference type="NCBI Taxonomy" id="7070"/>
    <lineage>
        <taxon>Eukaryota</taxon>
        <taxon>Metazoa</taxon>
        <taxon>Ecdysozoa</taxon>
        <taxon>Arthropoda</taxon>
        <taxon>Hexapoda</taxon>
        <taxon>Insecta</taxon>
        <taxon>Pterygota</taxon>
        <taxon>Neoptera</taxon>
        <taxon>Endopterygota</taxon>
        <taxon>Coleoptera</taxon>
        <taxon>Polyphaga</taxon>
        <taxon>Cucujiformia</taxon>
        <taxon>Tenebrionidae</taxon>
        <taxon>Tenebrionidae incertae sedis</taxon>
        <taxon>Tribolium</taxon>
    </lineage>
</organism>
<sequence length="279" mass="31732">MGSKKRKRSSSSSSSDSSEGSDLVVIRKQLKKALKDVKRLTGAYYVEGCQRPRPGFEHVVHRCVTCDGGLVTVRNLSHQDVVYRKAQIVARAEPCEQERSATTVSVFSVGKVEVKSFQRWELLTQVNKNLDPAQFEQLLRLVNEFRDCFARNVAEIGATTAAKKLTLTDDKPVVYRPYRLSHHERRIVRDLVNDLLGSGVIRESESPYSSPILLVRKKDGQHRMCVDYRQLNSKTIKDRFPLPRVDEHLDKLSGAKFFEWVLSNPNGHQIDSKDSICYA</sequence>
<dbReference type="GO" id="GO:0071897">
    <property type="term" value="P:DNA biosynthetic process"/>
    <property type="evidence" value="ECO:0007669"/>
    <property type="project" value="UniProtKB-ARBA"/>
</dbReference>
<name>D7EKP9_TRICA</name>
<dbReference type="EMBL" id="KQ972048">
    <property type="protein sequence ID" value="EFA11625.2"/>
    <property type="molecule type" value="Genomic_DNA"/>
</dbReference>
<dbReference type="SUPFAM" id="SSF56672">
    <property type="entry name" value="DNA/RNA polymerases"/>
    <property type="match status" value="1"/>
</dbReference>
<dbReference type="Gene3D" id="3.30.70.270">
    <property type="match status" value="1"/>
</dbReference>
<accession>D7EKP9</accession>
<reference evidence="1 2" key="1">
    <citation type="journal article" date="2008" name="Nature">
        <title>The genome of the model beetle and pest Tribolium castaneum.</title>
        <authorList>
            <consortium name="Tribolium Genome Sequencing Consortium"/>
            <person name="Richards S."/>
            <person name="Gibbs R.A."/>
            <person name="Weinstock G.M."/>
            <person name="Brown S.J."/>
            <person name="Denell R."/>
            <person name="Beeman R.W."/>
            <person name="Gibbs R."/>
            <person name="Beeman R.W."/>
            <person name="Brown S.J."/>
            <person name="Bucher G."/>
            <person name="Friedrich M."/>
            <person name="Grimmelikhuijzen C.J."/>
            <person name="Klingler M."/>
            <person name="Lorenzen M."/>
            <person name="Richards S."/>
            <person name="Roth S."/>
            <person name="Schroder R."/>
            <person name="Tautz D."/>
            <person name="Zdobnov E.M."/>
            <person name="Muzny D."/>
            <person name="Gibbs R.A."/>
            <person name="Weinstock G.M."/>
            <person name="Attaway T."/>
            <person name="Bell S."/>
            <person name="Buhay C.J."/>
            <person name="Chandrabose M.N."/>
            <person name="Chavez D."/>
            <person name="Clerk-Blankenburg K.P."/>
            <person name="Cree A."/>
            <person name="Dao M."/>
            <person name="Davis C."/>
            <person name="Chacko J."/>
            <person name="Dinh H."/>
            <person name="Dugan-Rocha S."/>
            <person name="Fowler G."/>
            <person name="Garner T.T."/>
            <person name="Garnes J."/>
            <person name="Gnirke A."/>
            <person name="Hawes A."/>
            <person name="Hernandez J."/>
            <person name="Hines S."/>
            <person name="Holder M."/>
            <person name="Hume J."/>
            <person name="Jhangiani S.N."/>
            <person name="Joshi V."/>
            <person name="Khan Z.M."/>
            <person name="Jackson L."/>
            <person name="Kovar C."/>
            <person name="Kowis A."/>
            <person name="Lee S."/>
            <person name="Lewis L.R."/>
            <person name="Margolis J."/>
            <person name="Morgan M."/>
            <person name="Nazareth L.V."/>
            <person name="Nguyen N."/>
            <person name="Okwuonu G."/>
            <person name="Parker D."/>
            <person name="Richards S."/>
            <person name="Ruiz S.J."/>
            <person name="Santibanez J."/>
            <person name="Savard J."/>
            <person name="Scherer S.E."/>
            <person name="Schneider B."/>
            <person name="Sodergren E."/>
            <person name="Tautz D."/>
            <person name="Vattahil S."/>
            <person name="Villasana D."/>
            <person name="White C.S."/>
            <person name="Wright R."/>
            <person name="Park Y."/>
            <person name="Beeman R.W."/>
            <person name="Lord J."/>
            <person name="Oppert B."/>
            <person name="Lorenzen M."/>
            <person name="Brown S."/>
            <person name="Wang L."/>
            <person name="Savard J."/>
            <person name="Tautz D."/>
            <person name="Richards S."/>
            <person name="Weinstock G."/>
            <person name="Gibbs R.A."/>
            <person name="Liu Y."/>
            <person name="Worley K."/>
            <person name="Weinstock G."/>
            <person name="Elsik C.G."/>
            <person name="Reese J.T."/>
            <person name="Elhaik E."/>
            <person name="Landan G."/>
            <person name="Graur D."/>
            <person name="Arensburger P."/>
            <person name="Atkinson P."/>
            <person name="Beeman R.W."/>
            <person name="Beidler J."/>
            <person name="Brown S.J."/>
            <person name="Demuth J.P."/>
            <person name="Drury D.W."/>
            <person name="Du Y.Z."/>
            <person name="Fujiwara H."/>
            <person name="Lorenzen M."/>
            <person name="Maselli V."/>
            <person name="Osanai M."/>
            <person name="Park Y."/>
            <person name="Robertson H.M."/>
            <person name="Tu Z."/>
            <person name="Wang J.J."/>
            <person name="Wang S."/>
            <person name="Richards S."/>
            <person name="Song H."/>
            <person name="Zhang L."/>
            <person name="Sodergren E."/>
            <person name="Werner D."/>
            <person name="Stanke M."/>
            <person name="Morgenstern B."/>
            <person name="Solovyev V."/>
            <person name="Kosarev P."/>
            <person name="Brown G."/>
            <person name="Chen H.C."/>
            <person name="Ermolaeva O."/>
            <person name="Hlavina W."/>
            <person name="Kapustin Y."/>
            <person name="Kiryutin B."/>
            <person name="Kitts P."/>
            <person name="Maglott D."/>
            <person name="Pruitt K."/>
            <person name="Sapojnikov V."/>
            <person name="Souvorov A."/>
            <person name="Mackey A.J."/>
            <person name="Waterhouse R.M."/>
            <person name="Wyder S."/>
            <person name="Zdobnov E.M."/>
            <person name="Zdobnov E.M."/>
            <person name="Wyder S."/>
            <person name="Kriventseva E.V."/>
            <person name="Kadowaki T."/>
            <person name="Bork P."/>
            <person name="Aranda M."/>
            <person name="Bao R."/>
            <person name="Beermann A."/>
            <person name="Berns N."/>
            <person name="Bolognesi R."/>
            <person name="Bonneton F."/>
            <person name="Bopp D."/>
            <person name="Brown S.J."/>
            <person name="Bucher G."/>
            <person name="Butts T."/>
            <person name="Chaumot A."/>
            <person name="Denell R.E."/>
            <person name="Ferrier D.E."/>
            <person name="Friedrich M."/>
            <person name="Gordon C.M."/>
            <person name="Jindra M."/>
            <person name="Klingler M."/>
            <person name="Lan Q."/>
            <person name="Lattorff H.M."/>
            <person name="Laudet V."/>
            <person name="von Levetsow C."/>
            <person name="Liu Z."/>
            <person name="Lutz R."/>
            <person name="Lynch J.A."/>
            <person name="da Fonseca R.N."/>
            <person name="Posnien N."/>
            <person name="Reuter R."/>
            <person name="Roth S."/>
            <person name="Savard J."/>
            <person name="Schinko J.B."/>
            <person name="Schmitt C."/>
            <person name="Schoppmeier M."/>
            <person name="Schroder R."/>
            <person name="Shippy T.D."/>
            <person name="Simonnet F."/>
            <person name="Marques-Souza H."/>
            <person name="Tautz D."/>
            <person name="Tomoyasu Y."/>
            <person name="Trauner J."/>
            <person name="Van der Zee M."/>
            <person name="Vervoort M."/>
            <person name="Wittkopp N."/>
            <person name="Wimmer E.A."/>
            <person name="Yang X."/>
            <person name="Jones A.K."/>
            <person name="Sattelle D.B."/>
            <person name="Ebert P.R."/>
            <person name="Nelson D."/>
            <person name="Scott J.G."/>
            <person name="Beeman R.W."/>
            <person name="Muthukrishnan S."/>
            <person name="Kramer K.J."/>
            <person name="Arakane Y."/>
            <person name="Beeman R.W."/>
            <person name="Zhu Q."/>
            <person name="Hogenkamp D."/>
            <person name="Dixit R."/>
            <person name="Oppert B."/>
            <person name="Jiang H."/>
            <person name="Zou Z."/>
            <person name="Marshall J."/>
            <person name="Elpidina E."/>
            <person name="Vinokurov K."/>
            <person name="Oppert C."/>
            <person name="Zou Z."/>
            <person name="Evans J."/>
            <person name="Lu Z."/>
            <person name="Zhao P."/>
            <person name="Sumathipala N."/>
            <person name="Altincicek B."/>
            <person name="Vilcinskas A."/>
            <person name="Williams M."/>
            <person name="Hultmark D."/>
            <person name="Hetru C."/>
            <person name="Jiang H."/>
            <person name="Grimmelikhuijzen C.J."/>
            <person name="Hauser F."/>
            <person name="Cazzamali G."/>
            <person name="Williamson M."/>
            <person name="Park Y."/>
            <person name="Li B."/>
            <person name="Tanaka Y."/>
            <person name="Predel R."/>
            <person name="Neupert S."/>
            <person name="Schachtner J."/>
            <person name="Verleyen P."/>
            <person name="Raible F."/>
            <person name="Bork P."/>
            <person name="Friedrich M."/>
            <person name="Walden K.K."/>
            <person name="Robertson H.M."/>
            <person name="Angeli S."/>
            <person name="Foret S."/>
            <person name="Bucher G."/>
            <person name="Schuetz S."/>
            <person name="Maleszka R."/>
            <person name="Wimmer E.A."/>
            <person name="Beeman R.W."/>
            <person name="Lorenzen M."/>
            <person name="Tomoyasu Y."/>
            <person name="Miller S.C."/>
            <person name="Grossmann D."/>
            <person name="Bucher G."/>
        </authorList>
    </citation>
    <scope>NUCLEOTIDE SEQUENCE [LARGE SCALE GENOMIC DNA]</scope>
    <source>
        <strain evidence="1 2">Georgia GA2</strain>
    </source>
</reference>
<dbReference type="InterPro" id="IPR053134">
    <property type="entry name" value="RNA-dir_DNA_polymerase"/>
</dbReference>
<evidence type="ECO:0000313" key="2">
    <source>
        <dbReference type="Proteomes" id="UP000007266"/>
    </source>
</evidence>
<dbReference type="InterPro" id="IPR043502">
    <property type="entry name" value="DNA/RNA_pol_sf"/>
</dbReference>
<dbReference type="Gene3D" id="3.10.10.10">
    <property type="entry name" value="HIV Type 1 Reverse Transcriptase, subunit A, domain 1"/>
    <property type="match status" value="1"/>
</dbReference>
<dbReference type="CDD" id="cd01647">
    <property type="entry name" value="RT_LTR"/>
    <property type="match status" value="1"/>
</dbReference>
<gene>
    <name evidence="1" type="primary">AUGUSTUS-3.0.2_04186</name>
    <name evidence="1" type="ORF">TcasGA2_TC004186</name>
</gene>
<dbReference type="PANTHER" id="PTHR24559:SF444">
    <property type="entry name" value="REVERSE TRANSCRIPTASE DOMAIN-CONTAINING PROTEIN"/>
    <property type="match status" value="1"/>
</dbReference>
<dbReference type="STRING" id="7070.D7EKP9"/>
<dbReference type="eggNOG" id="KOG0017">
    <property type="taxonomic scope" value="Eukaryota"/>
</dbReference>
<reference evidence="1 2" key="2">
    <citation type="journal article" date="2010" name="Nucleic Acids Res.">
        <title>BeetleBase in 2010: revisions to provide comprehensive genomic information for Tribolium castaneum.</title>
        <authorList>
            <person name="Kim H.S."/>
            <person name="Murphy T."/>
            <person name="Xia J."/>
            <person name="Caragea D."/>
            <person name="Park Y."/>
            <person name="Beeman R.W."/>
            <person name="Lorenzen M.D."/>
            <person name="Butcher S."/>
            <person name="Manak J.R."/>
            <person name="Brown S.J."/>
        </authorList>
    </citation>
    <scope>NUCLEOTIDE SEQUENCE [LARGE SCALE GENOMIC DNA]</scope>
    <source>
        <strain evidence="1 2">Georgia GA2</strain>
    </source>
</reference>
<evidence type="ECO:0000313" key="1">
    <source>
        <dbReference type="EMBL" id="EFA11625.2"/>
    </source>
</evidence>
<dbReference type="AlphaFoldDB" id="D7EKP9"/>